<protein>
    <recommendedName>
        <fullName evidence="2">SGNH hydrolase-type esterase domain-containing protein</fullName>
    </recommendedName>
</protein>
<dbReference type="RefSeq" id="WP_184395091.1">
    <property type="nucleotide sequence ID" value="NZ_BAAAJD010000053.1"/>
</dbReference>
<dbReference type="AlphaFoldDB" id="A0A7W8QQ76"/>
<dbReference type="Proteomes" id="UP000572635">
    <property type="component" value="Unassembled WGS sequence"/>
</dbReference>
<dbReference type="Gene3D" id="3.40.50.1110">
    <property type="entry name" value="SGNH hydrolase"/>
    <property type="match status" value="1"/>
</dbReference>
<name>A0A7W8QQ76_9ACTN</name>
<evidence type="ECO:0000259" key="2">
    <source>
        <dbReference type="Pfam" id="PF13472"/>
    </source>
</evidence>
<sequence>MRFGRSAALAAAVALAASGCAAEQAPAGGSSGSGGSQGAAERYYLSLGDSLSVGIQPDGEGGQKETPDGYTDALFRSLHDRDPSLRHERMGCAGEDTGTFLSGGLKECGERYAGKSQLAWAEGFLERNRDRVDLVTVDIGGNNFLGCVALEGAAGPGQEVSVDRQCVQDGLDRLEEEAPEIASRLRAAAGPDVQLVGMTYYNPFLAARLLGDAVELEGAGGPEELADYSTEVLDEANGVLRTAYTDAGFEVADAAEAFGTEDSGVPEGSETGIPANVQAVCDYTWMCDTSAGPDIHTNQAGALRIAGAFEPLVEAG</sequence>
<dbReference type="InterPro" id="IPR013830">
    <property type="entry name" value="SGNH_hydro"/>
</dbReference>
<dbReference type="EMBL" id="JACHDB010000001">
    <property type="protein sequence ID" value="MBB5434464.1"/>
    <property type="molecule type" value="Genomic_DNA"/>
</dbReference>
<accession>A0A7W8QQ76</accession>
<evidence type="ECO:0000256" key="1">
    <source>
        <dbReference type="SAM" id="SignalP"/>
    </source>
</evidence>
<evidence type="ECO:0000313" key="4">
    <source>
        <dbReference type="Proteomes" id="UP000572635"/>
    </source>
</evidence>
<organism evidence="3 4">
    <name type="scientific">Nocardiopsis composta</name>
    <dbReference type="NCBI Taxonomy" id="157465"/>
    <lineage>
        <taxon>Bacteria</taxon>
        <taxon>Bacillati</taxon>
        <taxon>Actinomycetota</taxon>
        <taxon>Actinomycetes</taxon>
        <taxon>Streptosporangiales</taxon>
        <taxon>Nocardiopsidaceae</taxon>
        <taxon>Nocardiopsis</taxon>
    </lineage>
</organism>
<feature type="signal peptide" evidence="1">
    <location>
        <begin position="1"/>
        <end position="21"/>
    </location>
</feature>
<proteinExistence type="predicted"/>
<dbReference type="PROSITE" id="PS51257">
    <property type="entry name" value="PROKAR_LIPOPROTEIN"/>
    <property type="match status" value="1"/>
</dbReference>
<dbReference type="SUPFAM" id="SSF52266">
    <property type="entry name" value="SGNH hydrolase"/>
    <property type="match status" value="1"/>
</dbReference>
<dbReference type="InterPro" id="IPR036514">
    <property type="entry name" value="SGNH_hydro_sf"/>
</dbReference>
<evidence type="ECO:0000313" key="3">
    <source>
        <dbReference type="EMBL" id="MBB5434464.1"/>
    </source>
</evidence>
<dbReference type="Pfam" id="PF13472">
    <property type="entry name" value="Lipase_GDSL_2"/>
    <property type="match status" value="1"/>
</dbReference>
<keyword evidence="1" id="KW-0732">Signal</keyword>
<feature type="domain" description="SGNH hydrolase-type esterase" evidence="2">
    <location>
        <begin position="47"/>
        <end position="301"/>
    </location>
</feature>
<keyword evidence="4" id="KW-1185">Reference proteome</keyword>
<comment type="caution">
    <text evidence="3">The sequence shown here is derived from an EMBL/GenBank/DDBJ whole genome shotgun (WGS) entry which is preliminary data.</text>
</comment>
<feature type="chain" id="PRO_5039351131" description="SGNH hydrolase-type esterase domain-containing protein" evidence="1">
    <location>
        <begin position="22"/>
        <end position="316"/>
    </location>
</feature>
<gene>
    <name evidence="3" type="ORF">HDA36_004548</name>
</gene>
<reference evidence="3 4" key="1">
    <citation type="submission" date="2020-08" db="EMBL/GenBank/DDBJ databases">
        <title>Sequencing the genomes of 1000 actinobacteria strains.</title>
        <authorList>
            <person name="Klenk H.-P."/>
        </authorList>
    </citation>
    <scope>NUCLEOTIDE SEQUENCE [LARGE SCALE GENOMIC DNA]</scope>
    <source>
        <strain evidence="3 4">DSM 44551</strain>
    </source>
</reference>